<dbReference type="InterPro" id="IPR037121">
    <property type="entry name" value="Ribosomal_bL25_C"/>
</dbReference>
<comment type="function">
    <text evidence="5">This is one of the proteins that binds to the 5S RNA in the ribosome where it forms part of the central protuberance.</text>
</comment>
<name>A0A1F7I8T1_9BACT</name>
<keyword evidence="1 5" id="KW-0699">rRNA-binding</keyword>
<evidence type="ECO:0000259" key="8">
    <source>
        <dbReference type="Pfam" id="PF14693"/>
    </source>
</evidence>
<dbReference type="CDD" id="cd00495">
    <property type="entry name" value="Ribosomal_L25_TL5_CTC"/>
    <property type="match status" value="1"/>
</dbReference>
<evidence type="ECO:0000256" key="6">
    <source>
        <dbReference type="SAM" id="MobiDB-lite"/>
    </source>
</evidence>
<evidence type="ECO:0000259" key="7">
    <source>
        <dbReference type="Pfam" id="PF01386"/>
    </source>
</evidence>
<dbReference type="STRING" id="1802056.A2954_05120"/>
<dbReference type="GO" id="GO:0003735">
    <property type="term" value="F:structural constituent of ribosome"/>
    <property type="evidence" value="ECO:0007669"/>
    <property type="project" value="InterPro"/>
</dbReference>
<dbReference type="InterPro" id="IPR011035">
    <property type="entry name" value="Ribosomal_bL25/Gln-tRNA_synth"/>
</dbReference>
<dbReference type="Pfam" id="PF14693">
    <property type="entry name" value="Ribosomal_TL5_C"/>
    <property type="match status" value="1"/>
</dbReference>
<protein>
    <recommendedName>
        <fullName evidence="5">Large ribosomal subunit protein bL25</fullName>
    </recommendedName>
    <alternativeName>
        <fullName evidence="5">General stress protein CTC</fullName>
    </alternativeName>
</protein>
<dbReference type="PANTHER" id="PTHR33284:SF1">
    <property type="entry name" value="RIBOSOMAL PROTEIN L25_GLN-TRNA SYNTHETASE, ANTI-CODON-BINDING DOMAIN-CONTAINING PROTEIN"/>
    <property type="match status" value="1"/>
</dbReference>
<dbReference type="Gene3D" id="2.40.240.10">
    <property type="entry name" value="Ribosomal Protein L25, Chain P"/>
    <property type="match status" value="1"/>
</dbReference>
<feature type="compositionally biased region" description="Basic and acidic residues" evidence="6">
    <location>
        <begin position="214"/>
        <end position="234"/>
    </location>
</feature>
<dbReference type="AlphaFoldDB" id="A0A1F7I8T1"/>
<evidence type="ECO:0000256" key="1">
    <source>
        <dbReference type="ARBA" id="ARBA00022730"/>
    </source>
</evidence>
<dbReference type="Proteomes" id="UP000177698">
    <property type="component" value="Unassembled WGS sequence"/>
</dbReference>
<evidence type="ECO:0000256" key="4">
    <source>
        <dbReference type="ARBA" id="ARBA00023274"/>
    </source>
</evidence>
<keyword evidence="4 5" id="KW-0687">Ribonucleoprotein</keyword>
<evidence type="ECO:0000313" key="10">
    <source>
        <dbReference type="Proteomes" id="UP000177698"/>
    </source>
</evidence>
<comment type="caution">
    <text evidence="9">The sequence shown here is derived from an EMBL/GenBank/DDBJ whole genome shotgun (WGS) entry which is preliminary data.</text>
</comment>
<reference evidence="9 10" key="1">
    <citation type="journal article" date="2016" name="Nat. Commun.">
        <title>Thousands of microbial genomes shed light on interconnected biogeochemical processes in an aquifer system.</title>
        <authorList>
            <person name="Anantharaman K."/>
            <person name="Brown C.T."/>
            <person name="Hug L.A."/>
            <person name="Sharon I."/>
            <person name="Castelle C.J."/>
            <person name="Probst A.J."/>
            <person name="Thomas B.C."/>
            <person name="Singh A."/>
            <person name="Wilkins M.J."/>
            <person name="Karaoz U."/>
            <person name="Brodie E.L."/>
            <person name="Williams K.H."/>
            <person name="Hubbard S.S."/>
            <person name="Banfield J.F."/>
        </authorList>
    </citation>
    <scope>NUCLEOTIDE SEQUENCE [LARGE SCALE GENOMIC DNA]</scope>
</reference>
<gene>
    <name evidence="5" type="primary">rplY</name>
    <name evidence="5" type="synonym">ctc</name>
    <name evidence="9" type="ORF">A2954_05120</name>
</gene>
<dbReference type="InterPro" id="IPR020930">
    <property type="entry name" value="Ribosomal_uL5_bac-type"/>
</dbReference>
<comment type="subunit">
    <text evidence="5">Part of the 50S ribosomal subunit; part of the 5S rRNA/L5/L18/L25 subcomplex. Contacts the 5S rRNA. Binds to the 5S rRNA independently of L5 and L18.</text>
</comment>
<dbReference type="InterPro" id="IPR029751">
    <property type="entry name" value="Ribosomal_L25_dom"/>
</dbReference>
<proteinExistence type="inferred from homology"/>
<feature type="region of interest" description="Disordered" evidence="6">
    <location>
        <begin position="214"/>
        <end position="247"/>
    </location>
</feature>
<dbReference type="PANTHER" id="PTHR33284">
    <property type="entry name" value="RIBOSOMAL PROTEIN L25/GLN-TRNA SYNTHETASE, ANTI-CODON-BINDING DOMAIN-CONTAINING PROTEIN"/>
    <property type="match status" value="1"/>
</dbReference>
<feature type="domain" description="Large ribosomal subunit protein bL25 beta" evidence="8">
    <location>
        <begin position="109"/>
        <end position="193"/>
    </location>
</feature>
<dbReference type="GO" id="GO:0008097">
    <property type="term" value="F:5S rRNA binding"/>
    <property type="evidence" value="ECO:0007669"/>
    <property type="project" value="InterPro"/>
</dbReference>
<dbReference type="Pfam" id="PF01386">
    <property type="entry name" value="Ribosomal_L25p"/>
    <property type="match status" value="1"/>
</dbReference>
<evidence type="ECO:0000256" key="2">
    <source>
        <dbReference type="ARBA" id="ARBA00022884"/>
    </source>
</evidence>
<evidence type="ECO:0000313" key="9">
    <source>
        <dbReference type="EMBL" id="OGK39776.1"/>
    </source>
</evidence>
<evidence type="ECO:0000256" key="3">
    <source>
        <dbReference type="ARBA" id="ARBA00022980"/>
    </source>
</evidence>
<feature type="domain" description="Large ribosomal subunit protein bL25 L25" evidence="7">
    <location>
        <begin position="20"/>
        <end position="101"/>
    </location>
</feature>
<dbReference type="SUPFAM" id="SSF50715">
    <property type="entry name" value="Ribosomal protein L25-like"/>
    <property type="match status" value="1"/>
</dbReference>
<dbReference type="Gene3D" id="2.170.120.20">
    <property type="entry name" value="Ribosomal protein L25, beta domain"/>
    <property type="match status" value="1"/>
</dbReference>
<evidence type="ECO:0000256" key="5">
    <source>
        <dbReference type="HAMAP-Rule" id="MF_01334"/>
    </source>
</evidence>
<accession>A0A1F7I8T1</accession>
<dbReference type="GO" id="GO:0006412">
    <property type="term" value="P:translation"/>
    <property type="evidence" value="ECO:0007669"/>
    <property type="project" value="UniProtKB-UniRule"/>
</dbReference>
<comment type="similarity">
    <text evidence="5">Belongs to the bacterial ribosomal protein bL25 family. CTC subfamily.</text>
</comment>
<dbReference type="InterPro" id="IPR020056">
    <property type="entry name" value="Rbsml_bL25/Gln-tRNA_synth_N"/>
</dbReference>
<sequence>MAKSKKSPSTDNKLTLNILPRTIFGKKLKKFRKDGYIPANIFGQEFKSQSVSVTYKDFVKVYKAAKETGVIYLKLEKNELPALTKNVQRHPVNDNILHVDFRKIDLKQKIQTDVPVKVVGQSDAVTQKGGVLLTQTESLLVEALPTDIPHQIEVDIASLKEIGKEIKVSDLAKSDKYEIKTIPDKVIVSVVEHKEEEILPQTAPTVAPEVITAKPEEAAAQEEKTAAEPVEKKAGVKPPEQAAKKAE</sequence>
<dbReference type="NCBIfam" id="TIGR00731">
    <property type="entry name" value="bL25_bact_ctc"/>
    <property type="match status" value="1"/>
</dbReference>
<keyword evidence="3 5" id="KW-0689">Ribosomal protein</keyword>
<dbReference type="InterPro" id="IPR020057">
    <property type="entry name" value="Ribosomal_bL25_b-dom"/>
</dbReference>
<dbReference type="InterPro" id="IPR001021">
    <property type="entry name" value="Ribosomal_bL25_long"/>
</dbReference>
<dbReference type="HAMAP" id="MF_01334">
    <property type="entry name" value="Ribosomal_bL25_CTC"/>
    <property type="match status" value="1"/>
</dbReference>
<keyword evidence="2 5" id="KW-0694">RNA-binding</keyword>
<dbReference type="EMBL" id="MGAG01000037">
    <property type="protein sequence ID" value="OGK39776.1"/>
    <property type="molecule type" value="Genomic_DNA"/>
</dbReference>
<dbReference type="GO" id="GO:0022625">
    <property type="term" value="C:cytosolic large ribosomal subunit"/>
    <property type="evidence" value="ECO:0007669"/>
    <property type="project" value="TreeGrafter"/>
</dbReference>
<organism evidence="9 10">
    <name type="scientific">Candidatus Roizmanbacteria bacterium RIFCSPLOWO2_01_FULL_37_12</name>
    <dbReference type="NCBI Taxonomy" id="1802056"/>
    <lineage>
        <taxon>Bacteria</taxon>
        <taxon>Candidatus Roizmaniibacteriota</taxon>
    </lineage>
</organism>